<dbReference type="Pfam" id="PF12666">
    <property type="entry name" value="PrgI"/>
    <property type="match status" value="1"/>
</dbReference>
<dbReference type="RefSeq" id="WP_406788180.1">
    <property type="nucleotide sequence ID" value="NZ_JBJIAA010000011.1"/>
</dbReference>
<dbReference type="InterPro" id="IPR024414">
    <property type="entry name" value="Uncharacterised_PrgI"/>
</dbReference>
<reference evidence="2 3" key="1">
    <citation type="submission" date="2024-11" db="EMBL/GenBank/DDBJ databases">
        <authorList>
            <person name="Heng Y.C."/>
            <person name="Lim A.C.H."/>
            <person name="Lee J.K.Y."/>
            <person name="Kittelmann S."/>
        </authorList>
    </citation>
    <scope>NUCLEOTIDE SEQUENCE [LARGE SCALE GENOMIC DNA]</scope>
    <source>
        <strain evidence="2 3">WILCCON 0114</strain>
    </source>
</reference>
<sequence>MRYFQVPFNINGEDKIIGGYMSLRQLGWIICAGTIVALVFLGDRSYMTIHKNTMGSSSISFNYIGLTIRLVISIVVVVFSALCAFFKVDDTYNFDGYLIKMLKFKHRNKIFKYEK</sequence>
<comment type="caution">
    <text evidence="2">The sequence shown here is derived from an EMBL/GenBank/DDBJ whole genome shotgun (WGS) entry which is preliminary data.</text>
</comment>
<keyword evidence="3" id="KW-1185">Reference proteome</keyword>
<gene>
    <name evidence="2" type="ORF">ACJDT4_13980</name>
</gene>
<evidence type="ECO:0000313" key="3">
    <source>
        <dbReference type="Proteomes" id="UP001623592"/>
    </source>
</evidence>
<feature type="transmembrane region" description="Helical" evidence="1">
    <location>
        <begin position="63"/>
        <end position="88"/>
    </location>
</feature>
<protein>
    <submittedName>
        <fullName evidence="2">PrgI family protein</fullName>
    </submittedName>
</protein>
<dbReference type="EMBL" id="JBJIAA010000011">
    <property type="protein sequence ID" value="MFL0251526.1"/>
    <property type="molecule type" value="Genomic_DNA"/>
</dbReference>
<name>A0ABW8TG88_9CLOT</name>
<accession>A0ABW8TG88</accession>
<keyword evidence="1" id="KW-0472">Membrane</keyword>
<proteinExistence type="predicted"/>
<feature type="transmembrane region" description="Helical" evidence="1">
    <location>
        <begin position="25"/>
        <end position="42"/>
    </location>
</feature>
<evidence type="ECO:0000256" key="1">
    <source>
        <dbReference type="SAM" id="Phobius"/>
    </source>
</evidence>
<keyword evidence="1" id="KW-1133">Transmembrane helix</keyword>
<organism evidence="2 3">
    <name type="scientific">Clostridium neuense</name>
    <dbReference type="NCBI Taxonomy" id="1728934"/>
    <lineage>
        <taxon>Bacteria</taxon>
        <taxon>Bacillati</taxon>
        <taxon>Bacillota</taxon>
        <taxon>Clostridia</taxon>
        <taxon>Eubacteriales</taxon>
        <taxon>Clostridiaceae</taxon>
        <taxon>Clostridium</taxon>
    </lineage>
</organism>
<keyword evidence="1" id="KW-0812">Transmembrane</keyword>
<evidence type="ECO:0000313" key="2">
    <source>
        <dbReference type="EMBL" id="MFL0251526.1"/>
    </source>
</evidence>
<dbReference type="Proteomes" id="UP001623592">
    <property type="component" value="Unassembled WGS sequence"/>
</dbReference>